<evidence type="ECO:0000313" key="3">
    <source>
        <dbReference type="Proteomes" id="UP000789901"/>
    </source>
</evidence>
<dbReference type="Proteomes" id="UP000789901">
    <property type="component" value="Unassembled WGS sequence"/>
</dbReference>
<feature type="compositionally biased region" description="Acidic residues" evidence="1">
    <location>
        <begin position="28"/>
        <end position="38"/>
    </location>
</feature>
<feature type="non-terminal residue" evidence="2">
    <location>
        <position position="78"/>
    </location>
</feature>
<accession>A0ABN7XKF6</accession>
<organism evidence="2 3">
    <name type="scientific">Gigaspora margarita</name>
    <dbReference type="NCBI Taxonomy" id="4874"/>
    <lineage>
        <taxon>Eukaryota</taxon>
        <taxon>Fungi</taxon>
        <taxon>Fungi incertae sedis</taxon>
        <taxon>Mucoromycota</taxon>
        <taxon>Glomeromycotina</taxon>
        <taxon>Glomeromycetes</taxon>
        <taxon>Diversisporales</taxon>
        <taxon>Gigasporaceae</taxon>
        <taxon>Gigaspora</taxon>
    </lineage>
</organism>
<name>A0ABN7XKF6_GIGMA</name>
<feature type="region of interest" description="Disordered" evidence="1">
    <location>
        <begin position="1"/>
        <end position="44"/>
    </location>
</feature>
<evidence type="ECO:0000256" key="1">
    <source>
        <dbReference type="SAM" id="MobiDB-lite"/>
    </source>
</evidence>
<evidence type="ECO:0000313" key="2">
    <source>
        <dbReference type="EMBL" id="CAG8855803.1"/>
    </source>
</evidence>
<keyword evidence="3" id="KW-1185">Reference proteome</keyword>
<sequence length="78" mass="9169">QDNKNQNEDYDLDNEIKNNTLPDKLDEGSDEILPDEPVENNKYTPCVIIDNDNDNRKIRRCNRIDTKKTLTDHLLNLK</sequence>
<proteinExistence type="predicted"/>
<comment type="caution">
    <text evidence="2">The sequence shown here is derived from an EMBL/GenBank/DDBJ whole genome shotgun (WGS) entry which is preliminary data.</text>
</comment>
<feature type="non-terminal residue" evidence="2">
    <location>
        <position position="1"/>
    </location>
</feature>
<gene>
    <name evidence="2" type="ORF">GMARGA_LOCUS44624</name>
</gene>
<reference evidence="2 3" key="1">
    <citation type="submission" date="2021-06" db="EMBL/GenBank/DDBJ databases">
        <authorList>
            <person name="Kallberg Y."/>
            <person name="Tangrot J."/>
            <person name="Rosling A."/>
        </authorList>
    </citation>
    <scope>NUCLEOTIDE SEQUENCE [LARGE SCALE GENOMIC DNA]</scope>
    <source>
        <strain evidence="2 3">120-4 pot B 10/14</strain>
    </source>
</reference>
<dbReference type="EMBL" id="CAJVQB010153317">
    <property type="protein sequence ID" value="CAG8855803.1"/>
    <property type="molecule type" value="Genomic_DNA"/>
</dbReference>
<protein>
    <submittedName>
        <fullName evidence="2">10051_t:CDS:1</fullName>
    </submittedName>
</protein>